<dbReference type="RefSeq" id="WP_258384258.1">
    <property type="nucleotide sequence ID" value="NZ_CP091430.1"/>
</dbReference>
<dbReference type="EMBL" id="CP091430">
    <property type="protein sequence ID" value="UVI28171.1"/>
    <property type="molecule type" value="Genomic_DNA"/>
</dbReference>
<name>A0ABY5S2Q0_9BACL</name>
<organism evidence="1 2">
    <name type="scientific">Paenibacillus spongiae</name>
    <dbReference type="NCBI Taxonomy" id="2909671"/>
    <lineage>
        <taxon>Bacteria</taxon>
        <taxon>Bacillati</taxon>
        <taxon>Bacillota</taxon>
        <taxon>Bacilli</taxon>
        <taxon>Bacillales</taxon>
        <taxon>Paenibacillaceae</taxon>
        <taxon>Paenibacillus</taxon>
    </lineage>
</organism>
<evidence type="ECO:0000313" key="1">
    <source>
        <dbReference type="EMBL" id="UVI28171.1"/>
    </source>
</evidence>
<gene>
    <name evidence="1" type="ORF">L1F29_22295</name>
</gene>
<evidence type="ECO:0000313" key="2">
    <source>
        <dbReference type="Proteomes" id="UP001057877"/>
    </source>
</evidence>
<accession>A0ABY5S2Q0</accession>
<protein>
    <submittedName>
        <fullName evidence="1">Uncharacterized protein</fullName>
    </submittedName>
</protein>
<dbReference type="Proteomes" id="UP001057877">
    <property type="component" value="Chromosome"/>
</dbReference>
<sequence>MRFRFQRILRKYEVPYTLIRHGKGHYDSVGVYHPPEAIRTALRGSVQPLGDRLMQIEGGRYHEDDRMLITVYPHKDGDIIEHQGRQYTIDMDHNWTAYSDVSEYRMKRVSTHDPV</sequence>
<keyword evidence="2" id="KW-1185">Reference proteome</keyword>
<proteinExistence type="predicted"/>
<reference evidence="1" key="1">
    <citation type="submission" date="2022-01" db="EMBL/GenBank/DDBJ databases">
        <title>Paenibacillus spongiae sp. nov., isolated from marine sponge.</title>
        <authorList>
            <person name="Li Z."/>
            <person name="Zhang M."/>
        </authorList>
    </citation>
    <scope>NUCLEOTIDE SEQUENCE</scope>
    <source>
        <strain evidence="1">PHS-Z3</strain>
    </source>
</reference>